<feature type="transmembrane region" description="Helical" evidence="1">
    <location>
        <begin position="35"/>
        <end position="53"/>
    </location>
</feature>
<feature type="transmembrane region" description="Helical" evidence="1">
    <location>
        <begin position="7"/>
        <end position="29"/>
    </location>
</feature>
<comment type="caution">
    <text evidence="2">The sequence shown here is derived from an EMBL/GenBank/DDBJ whole genome shotgun (WGS) entry which is preliminary data.</text>
</comment>
<evidence type="ECO:0000313" key="3">
    <source>
        <dbReference type="Proteomes" id="UP000698752"/>
    </source>
</evidence>
<name>A0ABS5EK79_9PROT</name>
<evidence type="ECO:0000313" key="2">
    <source>
        <dbReference type="EMBL" id="MBR0651413.1"/>
    </source>
</evidence>
<organism evidence="2 3">
    <name type="scientific">Neoroseomonas terrae</name>
    <dbReference type="NCBI Taxonomy" id="424799"/>
    <lineage>
        <taxon>Bacteria</taxon>
        <taxon>Pseudomonadati</taxon>
        <taxon>Pseudomonadota</taxon>
        <taxon>Alphaproteobacteria</taxon>
        <taxon>Acetobacterales</taxon>
        <taxon>Acetobacteraceae</taxon>
        <taxon>Neoroseomonas</taxon>
    </lineage>
</organism>
<keyword evidence="3" id="KW-1185">Reference proteome</keyword>
<keyword evidence="1" id="KW-0812">Transmembrane</keyword>
<gene>
    <name evidence="2" type="ORF">GXW78_17215</name>
</gene>
<sequence>MPDRIRLLGIVANAALCVIFGFFAIFTLAEGLTGMAAFFALIAAVAAFNWHVIRKAAVVIAAQASQRAELERRLAAIHLAPQESRP</sequence>
<accession>A0ABS5EK79</accession>
<reference evidence="3" key="1">
    <citation type="journal article" date="2021" name="Syst. Appl. Microbiol.">
        <title>Roseomonas hellenica sp. nov., isolated from roots of wild-growing Alkanna tinctoria.</title>
        <authorList>
            <person name="Rat A."/>
            <person name="Naranjo H.D."/>
            <person name="Lebbe L."/>
            <person name="Cnockaert M."/>
            <person name="Krigas N."/>
            <person name="Grigoriadou K."/>
            <person name="Maloupa E."/>
            <person name="Willems A."/>
        </authorList>
    </citation>
    <scope>NUCLEOTIDE SEQUENCE [LARGE SCALE GENOMIC DNA]</scope>
    <source>
        <strain evidence="3">LMG 31159</strain>
    </source>
</reference>
<protein>
    <submittedName>
        <fullName evidence="2">Uncharacterized protein</fullName>
    </submittedName>
</protein>
<dbReference type="EMBL" id="JAAEDI010000018">
    <property type="protein sequence ID" value="MBR0651413.1"/>
    <property type="molecule type" value="Genomic_DNA"/>
</dbReference>
<keyword evidence="1" id="KW-0472">Membrane</keyword>
<keyword evidence="1" id="KW-1133">Transmembrane helix</keyword>
<proteinExistence type="predicted"/>
<dbReference type="Proteomes" id="UP000698752">
    <property type="component" value="Unassembled WGS sequence"/>
</dbReference>
<dbReference type="RefSeq" id="WP_211870080.1">
    <property type="nucleotide sequence ID" value="NZ_JAAEDI010000018.1"/>
</dbReference>
<evidence type="ECO:0000256" key="1">
    <source>
        <dbReference type="SAM" id="Phobius"/>
    </source>
</evidence>